<evidence type="ECO:0000256" key="3">
    <source>
        <dbReference type="ARBA" id="ARBA00022729"/>
    </source>
</evidence>
<dbReference type="InterPro" id="IPR003598">
    <property type="entry name" value="Ig_sub2"/>
</dbReference>
<dbReference type="InterPro" id="IPR013273">
    <property type="entry name" value="ADAMTS/ADAMTS-like"/>
</dbReference>
<dbReference type="GO" id="GO:0030198">
    <property type="term" value="P:extracellular matrix organization"/>
    <property type="evidence" value="ECO:0007669"/>
    <property type="project" value="InterPro"/>
</dbReference>
<dbReference type="Pfam" id="PF00090">
    <property type="entry name" value="TSP_1"/>
    <property type="match status" value="1"/>
</dbReference>
<dbReference type="Gene3D" id="2.60.40.10">
    <property type="entry name" value="Immunoglobulins"/>
    <property type="match status" value="4"/>
</dbReference>
<accession>A0A8C4R3C8</accession>
<evidence type="ECO:0000256" key="1">
    <source>
        <dbReference type="ARBA" id="ARBA00004613"/>
    </source>
</evidence>
<dbReference type="InterPro" id="IPR036179">
    <property type="entry name" value="Ig-like_dom_sf"/>
</dbReference>
<dbReference type="SUPFAM" id="SSF48726">
    <property type="entry name" value="Immunoglobulin"/>
    <property type="match status" value="4"/>
</dbReference>
<dbReference type="PROSITE" id="PS50835">
    <property type="entry name" value="IG_LIKE"/>
    <property type="match status" value="4"/>
</dbReference>
<feature type="disulfide bond" evidence="6">
    <location>
        <begin position="86"/>
        <end position="118"/>
    </location>
</feature>
<feature type="region of interest" description="Disordered" evidence="7">
    <location>
        <begin position="1012"/>
        <end position="1042"/>
    </location>
</feature>
<feature type="region of interest" description="Disordered" evidence="7">
    <location>
        <begin position="602"/>
        <end position="630"/>
    </location>
</feature>
<dbReference type="InterPro" id="IPR003599">
    <property type="entry name" value="Ig_sub"/>
</dbReference>
<dbReference type="Ensembl" id="ENSEBUT00000023661.1">
    <property type="protein sequence ID" value="ENSEBUP00000023085.1"/>
    <property type="gene ID" value="ENSEBUG00000014226.1"/>
</dbReference>
<evidence type="ECO:0000256" key="7">
    <source>
        <dbReference type="SAM" id="MobiDB-lite"/>
    </source>
</evidence>
<evidence type="ECO:0000259" key="10">
    <source>
        <dbReference type="PROSITE" id="PS50900"/>
    </source>
</evidence>
<reference evidence="11" key="2">
    <citation type="submission" date="2025-09" db="UniProtKB">
        <authorList>
            <consortium name="Ensembl"/>
        </authorList>
    </citation>
    <scope>IDENTIFICATION</scope>
</reference>
<dbReference type="FunFam" id="2.20.100.10:FF:000005">
    <property type="entry name" value="ADAM metallopeptidase with thrombospondin type 1 motif 9"/>
    <property type="match status" value="1"/>
</dbReference>
<feature type="domain" description="Ig-like" evidence="9">
    <location>
        <begin position="1431"/>
        <end position="1535"/>
    </location>
</feature>
<reference evidence="11" key="1">
    <citation type="submission" date="2025-08" db="UniProtKB">
        <authorList>
            <consortium name="Ensembl"/>
        </authorList>
    </citation>
    <scope>IDENTIFICATION</scope>
</reference>
<dbReference type="SMART" id="SM00408">
    <property type="entry name" value="IGc2"/>
    <property type="match status" value="4"/>
</dbReference>
<evidence type="ECO:0000256" key="2">
    <source>
        <dbReference type="ARBA" id="ARBA00022525"/>
    </source>
</evidence>
<feature type="domain" description="Ig-like" evidence="9">
    <location>
        <begin position="1220"/>
        <end position="1312"/>
    </location>
</feature>
<feature type="domain" description="Ig-like" evidence="9">
    <location>
        <begin position="903"/>
        <end position="1000"/>
    </location>
</feature>
<evidence type="ECO:0000256" key="6">
    <source>
        <dbReference type="PIRSR" id="PIRSR613273-3"/>
    </source>
</evidence>
<dbReference type="Proteomes" id="UP000694388">
    <property type="component" value="Unplaced"/>
</dbReference>
<dbReference type="Gene3D" id="2.20.100.10">
    <property type="entry name" value="Thrombospondin type-1 (TSP1) repeat"/>
    <property type="match status" value="10"/>
</dbReference>
<organism evidence="11 12">
    <name type="scientific">Eptatretus burgeri</name>
    <name type="common">Inshore hagfish</name>
    <dbReference type="NCBI Taxonomy" id="7764"/>
    <lineage>
        <taxon>Eukaryota</taxon>
        <taxon>Metazoa</taxon>
        <taxon>Chordata</taxon>
        <taxon>Craniata</taxon>
        <taxon>Vertebrata</taxon>
        <taxon>Cyclostomata</taxon>
        <taxon>Myxini</taxon>
        <taxon>Myxiniformes</taxon>
        <taxon>Myxinidae</taxon>
        <taxon>Eptatretinae</taxon>
        <taxon>Eptatretus</taxon>
    </lineage>
</organism>
<protein>
    <submittedName>
        <fullName evidence="11">ADAMTS-like 3</fullName>
    </submittedName>
</protein>
<sequence length="1817" mass="201588">MMGLIAAYLYLLAVATQAFGEQPLVFLPEFFLSRRESLKDEMPSAPLLTVHSDEQVTQAVERDPLEEHQEAAWEAWGTWSECSRTCGGGASYSLRRCRPRSNCRGRNIRYRSCSTEDCPAEAGDFRSQQCSAYNDVRYQSRTYQWFPASGNPSRPCALTCLAQGTGVVAVLAPKVLDGTRCYTNSLDMCISGVCTPMGCDRQLGSSALEDQCGVCKGNGTTCRLVRGQSRPQLSPDRPEDVVITVPYGSRRVKISSRGPASFVLESQSLQGIQATIHAINVSEHFTVGNSTAELVRLPDKLVLKLDGPLRTDVIIKSRFGGPGETVVHFLFYQPIGHLWKETDFFPCSVTCGGGYQLTSAECMDTRTGRTTADHYCYYHPENKKPKPRLRECSPEPCPASDGFKRVMSYDHYQPLPRWDGGPWTACSSSCGGGMQSRSVACVEEDVHGAFLPVDEWKCMYVSKPSHSRPCNLFGCPKWLAQEWSPCTASCGRGLQYRVVLCLDHRGKHTGGCNPTMKPHIKEECLAPSPCYKIREKLPVEAKASWLKQAHEQDEFIQVSEEPSFSPGPWSSCSSTCGAGWRIRPILCRVLLPFSQTVTTLPDSKCLSPRPKSQQPCHIRPCPSQLPPRPNSALENLERHTNPTMFVWKQLGYKQCSVSCGGGTQQVVLSCVHKFTGLHVAEVLCPFHKPPEHASRSCNTQPCPVSWQMSAWKDCSVSCGQGLQTRHVTCPEEMSTDRHGTKPNCLGSPPNNVRACNQVDCPPAWYAQGWQECSQTCGLGKQTRQVACKQRLEDGTQQTLPRESCETLVQPISTRVCSPQACPVQWVTQAWGECSVTCGEGTHQRTLTCLRPVNSMDTISVDPLACSGLSRPANVRVCKQQNCAQPKAIKSGAVKKQPQRQKGPQILAERRAHVQSRRDRRVFLCVGGRAYVWPGSTVVIRCPVRHFPKALIRWEKDGRSLGKSTRVGQSRAGALKLRRMGLGDGGVYTCIAGPAREAVVVQLLRPVRSLMVNKHEAGSQSKGRQRKGQMPNSRFSESEGNLKTKHELYLDDGTVEKHPLRASWFPTQEVTDEPVYLRQEMQSEEHNHSYEVLIGAKPTRAQLAVIKADHPKSQSINHTAANTFKDPEPDSLPSAKIFLSEYSQGQLRDASVGRDFSKRNHFLGESSKTTSKQNFQTSPSPTRRPIDLRNSKAKFSSHPEFNITTENRNVTTFQHPTVTRPSIQASWMNMGENVWFSVGEPVLVTRHIKSLTLVCSGTGQPTSWVFWHKDGSPIMPDSRLFTLPNGSLIIHRPTERDSGMYTCRSITSTGSLSSLVTVIDESLMETTREDVTHMTFDNAEFNIGGTIKVRRGANFTLRCTVKGLPNVHRLWLKDSQKLEYHRNLSNGALLFTNITPASCGLYTCVVKTPFGQIAESTSLVLLDPPRWTKDLPGVNRVLAEHVISTKVALLVPWGGKLMACSHHDLLLGCPIEGKPKANITWSIGQPSLSFGQLSPYRLLAEGLVLQVTALKQAWKGNISCVGTNEAGSLTVSLNLNVMECVWDQQGLSACSSSCGNIGVHVPLFYCTDGTGHKLNASFCRDLPKPAERLRRCKARDCPPSWQEAPWGVCNCHTGMQRRDVSCGQRRATGLWTSLPPSRCVSIEKAPIHEVACNNDSCTRWEVSAWGQCQGRCIGWRTGVQRRQVICRSHNGSHLGRSSCSSLSRPEPQQNCSSGVCTAHWHTGPWTQCTATCGSHGFQARRVSCIHGARLRSVPEPRCAWLPRPMTWRRCNIIPCEKGGCRDTTRYCELVRRLNLCQLLMYKLRCCHSCRTRGVRLQN</sequence>
<dbReference type="PROSITE" id="PS50092">
    <property type="entry name" value="TSP1"/>
    <property type="match status" value="9"/>
</dbReference>
<dbReference type="InterPro" id="IPR050439">
    <property type="entry name" value="ADAMTS_ADAMTS-like"/>
</dbReference>
<dbReference type="InterPro" id="IPR045371">
    <property type="entry name" value="ADAMTS_CR_3"/>
</dbReference>
<dbReference type="Pfam" id="PF19030">
    <property type="entry name" value="TSP1_ADAMTS"/>
    <property type="match status" value="10"/>
</dbReference>
<feature type="domain" description="PLAC" evidence="10">
    <location>
        <begin position="1775"/>
        <end position="1812"/>
    </location>
</feature>
<feature type="chain" id="PRO_5034595525" evidence="8">
    <location>
        <begin position="21"/>
        <end position="1817"/>
    </location>
</feature>
<evidence type="ECO:0000256" key="8">
    <source>
        <dbReference type="SAM" id="SignalP"/>
    </source>
</evidence>
<feature type="compositionally biased region" description="Polar residues" evidence="7">
    <location>
        <begin position="1165"/>
        <end position="1180"/>
    </location>
</feature>
<feature type="disulfide bond" evidence="6">
    <location>
        <begin position="97"/>
        <end position="103"/>
    </location>
</feature>
<evidence type="ECO:0000313" key="11">
    <source>
        <dbReference type="Ensembl" id="ENSEBUP00000023085.1"/>
    </source>
</evidence>
<evidence type="ECO:0000256" key="5">
    <source>
        <dbReference type="ARBA" id="ARBA00023157"/>
    </source>
</evidence>
<keyword evidence="5 6" id="KW-1015">Disulfide bond</keyword>
<feature type="disulfide bond" evidence="6">
    <location>
        <begin position="82"/>
        <end position="113"/>
    </location>
</feature>
<dbReference type="PROSITE" id="PS50900">
    <property type="entry name" value="PLAC"/>
    <property type="match status" value="1"/>
</dbReference>
<dbReference type="InterPro" id="IPR007110">
    <property type="entry name" value="Ig-like_dom"/>
</dbReference>
<dbReference type="InterPro" id="IPR013783">
    <property type="entry name" value="Ig-like_fold"/>
</dbReference>
<feature type="region of interest" description="Disordered" evidence="7">
    <location>
        <begin position="1160"/>
        <end position="1186"/>
    </location>
</feature>
<dbReference type="InterPro" id="IPR000884">
    <property type="entry name" value="TSP1_rpt"/>
</dbReference>
<feature type="signal peptide" evidence="8">
    <location>
        <begin position="1"/>
        <end position="20"/>
    </location>
</feature>
<evidence type="ECO:0000256" key="4">
    <source>
        <dbReference type="ARBA" id="ARBA00022737"/>
    </source>
</evidence>
<dbReference type="FunFam" id="2.20.100.10:FF:000009">
    <property type="entry name" value="ADAMTS-like protein 3 isoform A"/>
    <property type="match status" value="1"/>
</dbReference>
<dbReference type="SMART" id="SM00209">
    <property type="entry name" value="TSP1"/>
    <property type="match status" value="11"/>
</dbReference>
<dbReference type="Pfam" id="PF19236">
    <property type="entry name" value="ADAMTS_CR_3"/>
    <property type="match status" value="1"/>
</dbReference>
<evidence type="ECO:0000259" key="9">
    <source>
        <dbReference type="PROSITE" id="PS50835"/>
    </source>
</evidence>
<feature type="domain" description="Ig-like" evidence="9">
    <location>
        <begin position="1328"/>
        <end position="1419"/>
    </location>
</feature>
<evidence type="ECO:0000313" key="12">
    <source>
        <dbReference type="Proteomes" id="UP000694388"/>
    </source>
</evidence>
<comment type="subcellular location">
    <subcellularLocation>
        <location evidence="1">Secreted</location>
    </subcellularLocation>
</comment>
<dbReference type="Pfam" id="PF08686">
    <property type="entry name" value="PLAC"/>
    <property type="match status" value="1"/>
</dbReference>
<proteinExistence type="predicted"/>
<dbReference type="PANTHER" id="PTHR13723:SF313">
    <property type="entry name" value="PEPTIDASE M12B DOMAIN-CONTAINING PROTEIN"/>
    <property type="match status" value="1"/>
</dbReference>
<dbReference type="GO" id="GO:0005576">
    <property type="term" value="C:extracellular region"/>
    <property type="evidence" value="ECO:0007669"/>
    <property type="project" value="UniProtKB-SubCell"/>
</dbReference>
<dbReference type="GeneTree" id="ENSGT00940000158143"/>
<dbReference type="SMART" id="SM00409">
    <property type="entry name" value="IG"/>
    <property type="match status" value="4"/>
</dbReference>
<dbReference type="InterPro" id="IPR010909">
    <property type="entry name" value="PLAC"/>
</dbReference>
<dbReference type="PRINTS" id="PR01857">
    <property type="entry name" value="ADAMTSFAMILY"/>
</dbReference>
<dbReference type="InterPro" id="IPR036383">
    <property type="entry name" value="TSP1_rpt_sf"/>
</dbReference>
<keyword evidence="12" id="KW-1185">Reference proteome</keyword>
<dbReference type="Pfam" id="PF13927">
    <property type="entry name" value="Ig_3"/>
    <property type="match status" value="3"/>
</dbReference>
<name>A0A8C4R3C8_EPTBU</name>
<keyword evidence="2" id="KW-0964">Secreted</keyword>
<keyword evidence="4" id="KW-0677">Repeat</keyword>
<keyword evidence="3 8" id="KW-0732">Signal</keyword>
<dbReference type="SUPFAM" id="SSF82895">
    <property type="entry name" value="TSP-1 type 1 repeat"/>
    <property type="match status" value="10"/>
</dbReference>
<dbReference type="PANTHER" id="PTHR13723">
    <property type="entry name" value="ADAMTS A DISINTEGRIN AND METALLOPROTEASE WITH THROMBOSPONDIN MOTIFS PROTEASE"/>
    <property type="match status" value="1"/>
</dbReference>
<dbReference type="Gene3D" id="2.60.120.830">
    <property type="match status" value="1"/>
</dbReference>